<reference evidence="10" key="2">
    <citation type="submission" date="2020-07" db="EMBL/GenBank/DDBJ databases">
        <title>Flavobacterium sp. xlx-214.</title>
        <authorList>
            <person name="Yang C."/>
        </authorList>
    </citation>
    <scope>NUCLEOTIDE SEQUENCE [LARGE SCALE GENOMIC DNA]</scope>
    <source>
        <strain evidence="10">CX-624</strain>
    </source>
</reference>
<evidence type="ECO:0000313" key="8">
    <source>
        <dbReference type="EMBL" id="QMS99210.1"/>
    </source>
</evidence>
<dbReference type="AlphaFoldDB" id="A0A7D7QWY7"/>
<dbReference type="PANTHER" id="PTHR30250">
    <property type="entry name" value="PST FAMILY PREDICTED COLANIC ACID TRANSPORTER"/>
    <property type="match status" value="1"/>
</dbReference>
<feature type="transmembrane region" description="Helical" evidence="6">
    <location>
        <begin position="12"/>
        <end position="32"/>
    </location>
</feature>
<evidence type="ECO:0000313" key="9">
    <source>
        <dbReference type="Proteomes" id="UP000515349"/>
    </source>
</evidence>
<evidence type="ECO:0000256" key="4">
    <source>
        <dbReference type="ARBA" id="ARBA00022989"/>
    </source>
</evidence>
<keyword evidence="5 6" id="KW-0472">Membrane</keyword>
<accession>A0A7D7QWY7</accession>
<proteinExistence type="predicted"/>
<keyword evidence="3 6" id="KW-0812">Transmembrane</keyword>
<name>A0A7D7QWY7_9FLAO</name>
<feature type="transmembrane region" description="Helical" evidence="6">
    <location>
        <begin position="344"/>
        <end position="369"/>
    </location>
</feature>
<gene>
    <name evidence="8" type="ORF">H1R16_04165</name>
    <name evidence="7" type="ORF">H2507_09755</name>
</gene>
<feature type="transmembrane region" description="Helical" evidence="6">
    <location>
        <begin position="466"/>
        <end position="487"/>
    </location>
</feature>
<evidence type="ECO:0000256" key="6">
    <source>
        <dbReference type="SAM" id="Phobius"/>
    </source>
</evidence>
<evidence type="ECO:0000256" key="1">
    <source>
        <dbReference type="ARBA" id="ARBA00004651"/>
    </source>
</evidence>
<feature type="transmembrane region" description="Helical" evidence="6">
    <location>
        <begin position="226"/>
        <end position="248"/>
    </location>
</feature>
<sequence>MQNSSRQIKIGGMISYFTIAFSIIAGLIYTPWMISIIGQADFGLYTLATSLVTMVTIDLGLSAAVTRFVSKYKAQNDTHGISRFMGIAYKLFIGLAVIFLLLLTVMYFNVEHIFVKLNPDELGKVKVLLAVAGLYSVISFPFQPLDGLLFSGEWFIFHKITGLVHKVLNIVLMVGALIMGYGLYSLVVVNAGLGILLIIWKLYFLKKKDWTPINWKGFDSVLVKEIFSFSLWVMVISIAQRLILNITPSVLGMTSGSKEIAIFSAAMTIEGYVWTFATVFGSMFLPKVAQIIYKDDGGPEAIQELMIKVGRIQFIMLGAIVSIFLVAGKGFFLNWLGADFERSYLVAVFLILPGLLTIPQEIASTALVASNKVKFNAYSKIIIAAVSVVLSYLLSLRFGSTGAGFAIFIGNIVGGVIVMNIIYVRVLKINIWKFFKQCQVKMALPFILVVFIGLALNYFFPSISWTATIVKSVVLGLIYCFAAYFLALNNYEKDLVLGVIKRKIQ</sequence>
<feature type="transmembrane region" description="Helical" evidence="6">
    <location>
        <begin position="44"/>
        <end position="66"/>
    </location>
</feature>
<feature type="transmembrane region" description="Helical" evidence="6">
    <location>
        <begin position="405"/>
        <end position="423"/>
    </location>
</feature>
<dbReference type="Proteomes" id="UP000539710">
    <property type="component" value="Unassembled WGS sequence"/>
</dbReference>
<feature type="transmembrane region" description="Helical" evidence="6">
    <location>
        <begin position="381"/>
        <end position="399"/>
    </location>
</feature>
<dbReference type="PANTHER" id="PTHR30250:SF26">
    <property type="entry name" value="PSMA PROTEIN"/>
    <property type="match status" value="1"/>
</dbReference>
<evidence type="ECO:0000256" key="5">
    <source>
        <dbReference type="ARBA" id="ARBA00023136"/>
    </source>
</evidence>
<dbReference type="EMBL" id="JACEUX010000003">
    <property type="protein sequence ID" value="MBA5247454.1"/>
    <property type="molecule type" value="Genomic_DNA"/>
</dbReference>
<dbReference type="InterPro" id="IPR002797">
    <property type="entry name" value="Polysacc_synth"/>
</dbReference>
<dbReference type="RefSeq" id="WP_181887555.1">
    <property type="nucleotide sequence ID" value="NZ_CP059472.1"/>
</dbReference>
<dbReference type="KEGG" id="cbau:H1R16_04165"/>
<dbReference type="GO" id="GO:0005886">
    <property type="term" value="C:plasma membrane"/>
    <property type="evidence" value="ECO:0007669"/>
    <property type="project" value="UniProtKB-SubCell"/>
</dbReference>
<evidence type="ECO:0000313" key="7">
    <source>
        <dbReference type="EMBL" id="MBA5247454.1"/>
    </source>
</evidence>
<reference evidence="8 9" key="1">
    <citation type="submission" date="2020-07" db="EMBL/GenBank/DDBJ databases">
        <title>Chryseobacterium sp.cx-624.</title>
        <authorList>
            <person name="Yang C."/>
        </authorList>
    </citation>
    <scope>NUCLEOTIDE SEQUENCE [LARGE SCALE GENOMIC DNA]</scope>
    <source>
        <strain evidence="9">cx-624</strain>
        <strain evidence="8">Cx-624</strain>
    </source>
</reference>
<keyword evidence="10" id="KW-1185">Reference proteome</keyword>
<dbReference type="Pfam" id="PF01943">
    <property type="entry name" value="Polysacc_synt"/>
    <property type="match status" value="1"/>
</dbReference>
<organism evidence="8 9">
    <name type="scientific">Marnyiella aurantia</name>
    <dbReference type="NCBI Taxonomy" id="2758037"/>
    <lineage>
        <taxon>Bacteria</taxon>
        <taxon>Pseudomonadati</taxon>
        <taxon>Bacteroidota</taxon>
        <taxon>Flavobacteriia</taxon>
        <taxon>Flavobacteriales</taxon>
        <taxon>Weeksellaceae</taxon>
        <taxon>Marnyiella</taxon>
    </lineage>
</organism>
<reference evidence="7" key="3">
    <citation type="submission" date="2020-07" db="EMBL/GenBank/DDBJ databases">
        <authorList>
            <person name="Yang C."/>
        </authorList>
    </citation>
    <scope>NUCLEOTIDE SEQUENCE</scope>
    <source>
        <strain evidence="7">Cx-624</strain>
    </source>
</reference>
<keyword evidence="2" id="KW-1003">Cell membrane</keyword>
<comment type="subcellular location">
    <subcellularLocation>
        <location evidence="1">Cell membrane</location>
        <topology evidence="1">Multi-pass membrane protein</topology>
    </subcellularLocation>
</comment>
<feature type="transmembrane region" description="Helical" evidence="6">
    <location>
        <begin position="260"/>
        <end position="285"/>
    </location>
</feature>
<protein>
    <submittedName>
        <fullName evidence="8">Oligosaccharide flippase family protein</fullName>
    </submittedName>
</protein>
<feature type="transmembrane region" description="Helical" evidence="6">
    <location>
        <begin position="163"/>
        <end position="181"/>
    </location>
</feature>
<feature type="transmembrane region" description="Helical" evidence="6">
    <location>
        <begin position="443"/>
        <end position="460"/>
    </location>
</feature>
<evidence type="ECO:0000256" key="3">
    <source>
        <dbReference type="ARBA" id="ARBA00022692"/>
    </source>
</evidence>
<dbReference type="EMBL" id="CP059472">
    <property type="protein sequence ID" value="QMS99210.1"/>
    <property type="molecule type" value="Genomic_DNA"/>
</dbReference>
<keyword evidence="4 6" id="KW-1133">Transmembrane helix</keyword>
<evidence type="ECO:0000256" key="2">
    <source>
        <dbReference type="ARBA" id="ARBA00022475"/>
    </source>
</evidence>
<dbReference type="Proteomes" id="UP000515349">
    <property type="component" value="Chromosome"/>
</dbReference>
<feature type="transmembrane region" description="Helical" evidence="6">
    <location>
        <begin position="187"/>
        <end position="205"/>
    </location>
</feature>
<feature type="transmembrane region" description="Helical" evidence="6">
    <location>
        <begin position="128"/>
        <end position="151"/>
    </location>
</feature>
<dbReference type="InterPro" id="IPR050833">
    <property type="entry name" value="Poly_Biosynth_Transport"/>
</dbReference>
<feature type="transmembrane region" description="Helical" evidence="6">
    <location>
        <begin position="314"/>
        <end position="332"/>
    </location>
</feature>
<evidence type="ECO:0000313" key="10">
    <source>
        <dbReference type="Proteomes" id="UP000539710"/>
    </source>
</evidence>
<feature type="transmembrane region" description="Helical" evidence="6">
    <location>
        <begin position="87"/>
        <end position="108"/>
    </location>
</feature>